<evidence type="ECO:0000256" key="1">
    <source>
        <dbReference type="SAM" id="Phobius"/>
    </source>
</evidence>
<comment type="caution">
    <text evidence="2">The sequence shown here is derived from an EMBL/GenBank/DDBJ whole genome shotgun (WGS) entry which is preliminary data.</text>
</comment>
<accession>A0ABQ7Q0G5</accession>
<keyword evidence="1" id="KW-1133">Transmembrane helix</keyword>
<sequence>MSRNTRVCACVSALLLQVNVLLAAYAGAGLLVAARLWWDPSLAAVTRAVWPREHAASSALLPALAAALLLLAHAAAAAPSRRHLLHLHLWGTLAVLVLGGAWLGWLAARLRAWAGSPAAAPARDAAAATDHLQPLLDLLAKYLPVTDTLQDVIKEAQAELPLLAGAARAAAALLAALLPLSALLSAALLWLDAPPRTVSEKERLRDETERLTVT</sequence>
<feature type="transmembrane region" description="Helical" evidence="1">
    <location>
        <begin position="169"/>
        <end position="191"/>
    </location>
</feature>
<keyword evidence="1" id="KW-0812">Transmembrane</keyword>
<protein>
    <submittedName>
        <fullName evidence="2">Uncharacterized protein</fullName>
    </submittedName>
</protein>
<feature type="transmembrane region" description="Helical" evidence="1">
    <location>
        <begin position="89"/>
        <end position="108"/>
    </location>
</feature>
<evidence type="ECO:0000313" key="2">
    <source>
        <dbReference type="EMBL" id="KAG7298702.1"/>
    </source>
</evidence>
<proteinExistence type="predicted"/>
<organism evidence="2 3">
    <name type="scientific">Plutella xylostella</name>
    <name type="common">Diamondback moth</name>
    <name type="synonym">Plutella maculipennis</name>
    <dbReference type="NCBI Taxonomy" id="51655"/>
    <lineage>
        <taxon>Eukaryota</taxon>
        <taxon>Metazoa</taxon>
        <taxon>Ecdysozoa</taxon>
        <taxon>Arthropoda</taxon>
        <taxon>Hexapoda</taxon>
        <taxon>Insecta</taxon>
        <taxon>Pterygota</taxon>
        <taxon>Neoptera</taxon>
        <taxon>Endopterygota</taxon>
        <taxon>Lepidoptera</taxon>
        <taxon>Glossata</taxon>
        <taxon>Ditrysia</taxon>
        <taxon>Yponomeutoidea</taxon>
        <taxon>Plutellidae</taxon>
        <taxon>Plutella</taxon>
    </lineage>
</organism>
<dbReference type="EMBL" id="JAHIBW010000023">
    <property type="protein sequence ID" value="KAG7298702.1"/>
    <property type="molecule type" value="Genomic_DNA"/>
</dbReference>
<feature type="transmembrane region" description="Helical" evidence="1">
    <location>
        <begin position="59"/>
        <end position="77"/>
    </location>
</feature>
<gene>
    <name evidence="2" type="ORF">JYU34_017109</name>
</gene>
<name>A0ABQ7Q0G5_PLUXY</name>
<reference evidence="2 3" key="1">
    <citation type="submission" date="2021-06" db="EMBL/GenBank/DDBJ databases">
        <title>A haploid diamondback moth (Plutella xylostella L.) genome assembly resolves 31 chromosomes and identifies a diamide resistance mutation.</title>
        <authorList>
            <person name="Ward C.M."/>
            <person name="Perry K.D."/>
            <person name="Baker G."/>
            <person name="Powis K."/>
            <person name="Heckel D.G."/>
            <person name="Baxter S.W."/>
        </authorList>
    </citation>
    <scope>NUCLEOTIDE SEQUENCE [LARGE SCALE GENOMIC DNA]</scope>
    <source>
        <strain evidence="2 3">LV</strain>
        <tissue evidence="2">Single pupa</tissue>
    </source>
</reference>
<keyword evidence="3" id="KW-1185">Reference proteome</keyword>
<keyword evidence="1" id="KW-0472">Membrane</keyword>
<dbReference type="Proteomes" id="UP000823941">
    <property type="component" value="Chromosome 23"/>
</dbReference>
<evidence type="ECO:0000313" key="3">
    <source>
        <dbReference type="Proteomes" id="UP000823941"/>
    </source>
</evidence>